<evidence type="ECO:0000256" key="2">
    <source>
        <dbReference type="ARBA" id="ARBA00011322"/>
    </source>
</evidence>
<evidence type="ECO:0000256" key="1">
    <source>
        <dbReference type="ARBA" id="ARBA00006930"/>
    </source>
</evidence>
<dbReference type="InterPro" id="IPR027417">
    <property type="entry name" value="P-loop_NTPase"/>
</dbReference>
<dbReference type="GO" id="GO:0006302">
    <property type="term" value="P:double-strand break repair"/>
    <property type="evidence" value="ECO:0007669"/>
    <property type="project" value="InterPro"/>
</dbReference>
<feature type="domain" description="Rad50/SbcC-type AAA" evidence="5">
    <location>
        <begin position="5"/>
        <end position="180"/>
    </location>
</feature>
<dbReference type="SUPFAM" id="SSF52540">
    <property type="entry name" value="P-loop containing nucleoside triphosphate hydrolases"/>
    <property type="match status" value="1"/>
</dbReference>
<organism evidence="6 7">
    <name type="scientific">Mycetocola manganoxydans</name>
    <dbReference type="NCBI Taxonomy" id="699879"/>
    <lineage>
        <taxon>Bacteria</taxon>
        <taxon>Bacillati</taxon>
        <taxon>Actinomycetota</taxon>
        <taxon>Actinomycetes</taxon>
        <taxon>Micrococcales</taxon>
        <taxon>Microbacteriaceae</taxon>
        <taxon>Mycetocola</taxon>
    </lineage>
</organism>
<feature type="coiled-coil region" evidence="4">
    <location>
        <begin position="578"/>
        <end position="650"/>
    </location>
</feature>
<protein>
    <recommendedName>
        <fullName evidence="3">Nuclease SbcCD subunit C</fullName>
    </recommendedName>
</protein>
<sequence length="996" mass="107254">MKIQRLKVAGFGPYKDEQIIDFERFDDDGIFLITGKTGAGKSSLLDAICFALYGSAPRYDGTQPKLRSDYCEPADPTFVELEFTVHGVAYRVHRTPEYQRPKKNGSGLTPEKARAELFRNTDGEWHGIAARPVDVARELDGILGLTKDQFLQVILLAQNRFQEFLLAKNDERQAVLRTLFGTSRFEHVELALTERRKTLGASLESTAGSMRASAEHAAGLAQCEVPAEPTLDWFGEILAALGEAQAEADQRATVADAEHAAADAEHRALQRTRTNQLRRDSARDILQTFDAHAGAIDADRRTLERAQKAASVWAHVAAVRGAEQARTRAGEREEERRVAFVAAAENAVDAAVELSVASAPEAEALERIIDDLARRLGSLDDVLRDEKTLSDLAARVRSCEKHRGDCAAAVDDAGALVVALPQQLAELADVLTAARVTAAGAASARDRVARLDASRAAAKRAVTLERRLIEARFAEKDASAIFAEATRAQDELFARRLDGYAAELARDLTDDTPCAVCGSVDHPKIAVSDGAPVSEADIETAKENVSARRADLDAATSAASALVAELAEATAAAGNRSIDEIETELLDATTTLVEAEAAVTVVTDGEVEQERLRVSLADATTHLDQLRADLSAATDELTTARNALDAVSRRVEESRAGFDSVRARAAVIQACLDKAKALDEAMADRRVRDDALASARAVLQTQLAENGFEDETVVEESRRSSAEIAAIDTRIREHDQSVTSARSTLAEPELADLPADLLDLEAASAALSDAAAARDAALQVSGLLGDRVRQLETIVRRVRAEQDASALLREEYDRVRALANAVQGNEPNTKRMRLETYVLAGQLEEIVIAANARLRTMTSGRYTLQHDDSVQYRNVKSGLGLAILDEHTGRARATHSLSGGETFLASLALALGLAEVVTNQAGGISLDTLFIDEGFGSLDRETLDIAMATLDGLRSGGRTIGLISHVEAMKEQIPAKLRISVTDAGHSRVDTSLELV</sequence>
<evidence type="ECO:0000313" key="7">
    <source>
        <dbReference type="Proteomes" id="UP000270299"/>
    </source>
</evidence>
<keyword evidence="7" id="KW-1185">Reference proteome</keyword>
<dbReference type="OrthoDB" id="9795626at2"/>
<dbReference type="GO" id="GO:0016887">
    <property type="term" value="F:ATP hydrolysis activity"/>
    <property type="evidence" value="ECO:0007669"/>
    <property type="project" value="InterPro"/>
</dbReference>
<dbReference type="Pfam" id="PF13476">
    <property type="entry name" value="AAA_23"/>
    <property type="match status" value="1"/>
</dbReference>
<evidence type="ECO:0000256" key="4">
    <source>
        <dbReference type="SAM" id="Coils"/>
    </source>
</evidence>
<comment type="caution">
    <text evidence="6">The sequence shown here is derived from an EMBL/GenBank/DDBJ whole genome shotgun (WGS) entry which is preliminary data.</text>
</comment>
<keyword evidence="4" id="KW-0175">Coiled coil</keyword>
<gene>
    <name evidence="6" type="ORF">D9V29_03610</name>
</gene>
<dbReference type="Proteomes" id="UP000270299">
    <property type="component" value="Unassembled WGS sequence"/>
</dbReference>
<evidence type="ECO:0000256" key="3">
    <source>
        <dbReference type="ARBA" id="ARBA00013368"/>
    </source>
</evidence>
<comment type="similarity">
    <text evidence="1">Belongs to the SMC family. SbcC subfamily.</text>
</comment>
<dbReference type="AlphaFoldDB" id="A0A3L7A0D0"/>
<reference evidence="6 7" key="1">
    <citation type="submission" date="2018-10" db="EMBL/GenBank/DDBJ databases">
        <authorList>
            <person name="Li J."/>
        </authorList>
    </citation>
    <scope>NUCLEOTIDE SEQUENCE [LARGE SCALE GENOMIC DNA]</scope>
    <source>
        <strain evidence="6 7">CCTCC AB209002</strain>
    </source>
</reference>
<comment type="subunit">
    <text evidence="2">Heterodimer of SbcC and SbcD.</text>
</comment>
<evidence type="ECO:0000259" key="5">
    <source>
        <dbReference type="Pfam" id="PF13476"/>
    </source>
</evidence>
<proteinExistence type="inferred from homology"/>
<dbReference type="Gene3D" id="3.40.50.300">
    <property type="entry name" value="P-loop containing nucleotide triphosphate hydrolases"/>
    <property type="match status" value="2"/>
</dbReference>
<evidence type="ECO:0000313" key="6">
    <source>
        <dbReference type="EMBL" id="RLP73101.1"/>
    </source>
</evidence>
<dbReference type="InterPro" id="IPR038729">
    <property type="entry name" value="Rad50/SbcC_AAA"/>
</dbReference>
<accession>A0A3L7A0D0</accession>
<dbReference type="PANTHER" id="PTHR32114">
    <property type="entry name" value="ABC TRANSPORTER ABCH.3"/>
    <property type="match status" value="1"/>
</dbReference>
<dbReference type="PANTHER" id="PTHR32114:SF2">
    <property type="entry name" value="ABC TRANSPORTER ABCH.3"/>
    <property type="match status" value="1"/>
</dbReference>
<dbReference type="RefSeq" id="WP_121671954.1">
    <property type="nucleotide sequence ID" value="NZ_BMXM01000003.1"/>
</dbReference>
<dbReference type="EMBL" id="RCUV01000003">
    <property type="protein sequence ID" value="RLP73101.1"/>
    <property type="molecule type" value="Genomic_DNA"/>
</dbReference>
<dbReference type="Pfam" id="PF13558">
    <property type="entry name" value="SbcC_Walker_B"/>
    <property type="match status" value="1"/>
</dbReference>
<name>A0A3L7A0D0_9MICO</name>